<organism evidence="3 4">
    <name type="scientific">Zasmidium cellare</name>
    <name type="common">Wine cellar mold</name>
    <name type="synonym">Racodium cellare</name>
    <dbReference type="NCBI Taxonomy" id="395010"/>
    <lineage>
        <taxon>Eukaryota</taxon>
        <taxon>Fungi</taxon>
        <taxon>Dikarya</taxon>
        <taxon>Ascomycota</taxon>
        <taxon>Pezizomycotina</taxon>
        <taxon>Dothideomycetes</taxon>
        <taxon>Dothideomycetidae</taxon>
        <taxon>Mycosphaerellales</taxon>
        <taxon>Mycosphaerellaceae</taxon>
        <taxon>Zasmidium</taxon>
    </lineage>
</organism>
<dbReference type="InterPro" id="IPR036291">
    <property type="entry name" value="NAD(P)-bd_dom_sf"/>
</dbReference>
<comment type="similarity">
    <text evidence="1">Belongs to the short-chain dehydrogenases/reductases (SDR) family.</text>
</comment>
<evidence type="ECO:0000256" key="2">
    <source>
        <dbReference type="ARBA" id="ARBA00023002"/>
    </source>
</evidence>
<keyword evidence="4" id="KW-1185">Reference proteome</keyword>
<comment type="caution">
    <text evidence="3">The sequence shown here is derived from an EMBL/GenBank/DDBJ whole genome shotgun (WGS) entry which is preliminary data.</text>
</comment>
<dbReference type="Proteomes" id="UP001305779">
    <property type="component" value="Unassembled WGS sequence"/>
</dbReference>
<dbReference type="PRINTS" id="PR00081">
    <property type="entry name" value="GDHRDH"/>
</dbReference>
<dbReference type="Pfam" id="PF13561">
    <property type="entry name" value="adh_short_C2"/>
    <property type="match status" value="1"/>
</dbReference>
<reference evidence="3 4" key="1">
    <citation type="journal article" date="2023" name="G3 (Bethesda)">
        <title>A chromosome-level genome assembly of Zasmidium syzygii isolated from banana leaves.</title>
        <authorList>
            <person name="van Westerhoven A.C."/>
            <person name="Mehrabi R."/>
            <person name="Talebi R."/>
            <person name="Steentjes M.B.F."/>
            <person name="Corcolon B."/>
            <person name="Chong P.A."/>
            <person name="Kema G.H.J."/>
            <person name="Seidl M.F."/>
        </authorList>
    </citation>
    <scope>NUCLEOTIDE SEQUENCE [LARGE SCALE GENOMIC DNA]</scope>
    <source>
        <strain evidence="3 4">P124</strain>
    </source>
</reference>
<protein>
    <submittedName>
        <fullName evidence="3">Uncharacterized protein</fullName>
    </submittedName>
</protein>
<dbReference type="EMBL" id="JAXOVC010000004">
    <property type="protein sequence ID" value="KAK4502676.1"/>
    <property type="molecule type" value="Genomic_DNA"/>
</dbReference>
<proteinExistence type="inferred from homology"/>
<dbReference type="InterPro" id="IPR002347">
    <property type="entry name" value="SDR_fam"/>
</dbReference>
<dbReference type="Gene3D" id="3.40.50.720">
    <property type="entry name" value="NAD(P)-binding Rossmann-like Domain"/>
    <property type="match status" value="1"/>
</dbReference>
<gene>
    <name evidence="3" type="ORF">PRZ48_006102</name>
</gene>
<dbReference type="SUPFAM" id="SSF51735">
    <property type="entry name" value="NAD(P)-binding Rossmann-fold domains"/>
    <property type="match status" value="1"/>
</dbReference>
<dbReference type="PANTHER" id="PTHR43008:SF4">
    <property type="entry name" value="CHAIN DEHYDROGENASE, PUTATIVE (AFU_ORTHOLOGUE AFUA_4G08710)-RELATED"/>
    <property type="match status" value="1"/>
</dbReference>
<accession>A0ABR0EN33</accession>
<name>A0ABR0EN33_ZASCE</name>
<keyword evidence="2" id="KW-0560">Oxidoreductase</keyword>
<sequence>MATKSISEKFSLKGKSYIVTGGAMGIGYHITKDIAESGGSVAVLDLRDSPLEDVYGLAKKHNVKAEYFQADVSNEESLKSAFDKAVQSLGKLNGIVTAAGIAIDKPFVDQKWDEVNKVIQVNSMGSFFAAQLTARQLQKQQTPGSIVFIASITAHCNLPGYRMAGYNVSKGGVKMLSQVLSSELAPSGIRVNSISPAFIDTNQTRGAKAGTTKAAGELMETAPPMLRIGRADEVSPAAVFLLSEASSYVTGADILVSGGIHTGRGGDYDMV</sequence>
<dbReference type="PANTHER" id="PTHR43008">
    <property type="entry name" value="BENZIL REDUCTASE"/>
    <property type="match status" value="1"/>
</dbReference>
<evidence type="ECO:0000313" key="4">
    <source>
        <dbReference type="Proteomes" id="UP001305779"/>
    </source>
</evidence>
<evidence type="ECO:0000313" key="3">
    <source>
        <dbReference type="EMBL" id="KAK4502676.1"/>
    </source>
</evidence>
<evidence type="ECO:0000256" key="1">
    <source>
        <dbReference type="ARBA" id="ARBA00006484"/>
    </source>
</evidence>
<dbReference type="PRINTS" id="PR00080">
    <property type="entry name" value="SDRFAMILY"/>
</dbReference>